<dbReference type="Gene3D" id="3.20.20.80">
    <property type="entry name" value="Glycosidases"/>
    <property type="match status" value="2"/>
</dbReference>
<dbReference type="InterPro" id="IPR017853">
    <property type="entry name" value="GH"/>
</dbReference>
<dbReference type="EMBL" id="BTGU01001743">
    <property type="protein sequence ID" value="GMN28597.1"/>
    <property type="molecule type" value="Genomic_DNA"/>
</dbReference>
<evidence type="ECO:0000256" key="7">
    <source>
        <dbReference type="ARBA" id="ARBA00033417"/>
    </source>
</evidence>
<dbReference type="GO" id="GO:0005975">
    <property type="term" value="P:carbohydrate metabolic process"/>
    <property type="evidence" value="ECO:0007669"/>
    <property type="project" value="InterPro"/>
</dbReference>
<keyword evidence="4" id="KW-0378">Hydrolase</keyword>
<reference evidence="9" key="1">
    <citation type="submission" date="2023-07" db="EMBL/GenBank/DDBJ databases">
        <title>draft genome sequence of fig (Ficus carica).</title>
        <authorList>
            <person name="Takahashi T."/>
            <person name="Nishimura K."/>
        </authorList>
    </citation>
    <scope>NUCLEOTIDE SEQUENCE</scope>
</reference>
<comment type="similarity">
    <text evidence="2 8">Belongs to the glycosyl hydrolase 17 family.</text>
</comment>
<dbReference type="InterPro" id="IPR044965">
    <property type="entry name" value="Glyco_hydro_17_plant"/>
</dbReference>
<dbReference type="PANTHER" id="PTHR32227">
    <property type="entry name" value="GLUCAN ENDO-1,3-BETA-GLUCOSIDASE BG1-RELATED-RELATED"/>
    <property type="match status" value="1"/>
</dbReference>
<evidence type="ECO:0000256" key="3">
    <source>
        <dbReference type="ARBA" id="ARBA00012780"/>
    </source>
</evidence>
<keyword evidence="11" id="KW-1185">Reference proteome</keyword>
<sequence>MRLYYPNQAAFQALLGTNIEVILSVPNTDLQRLASNQAEANTAQFLVPAMEKIQTAISMFGLANQIKVSTSIYTGVLFESYPPSKGSFKSEYGPIINPVIRFLMSNNRSPLLVNLCPYFSYADNPRAISLDYALFRSPTVVVQDGQLGYRNLFNAILDAVYSVLEKDGVGSLEIIVSESGWPLAGGTRATVENARTYVKRGTPKKPGRAIETSIFAMFAESLKNPELEKQLKYPMNFN</sequence>
<evidence type="ECO:0000256" key="6">
    <source>
        <dbReference type="ARBA" id="ARBA00033335"/>
    </source>
</evidence>
<evidence type="ECO:0000313" key="11">
    <source>
        <dbReference type="Proteomes" id="UP001187192"/>
    </source>
</evidence>
<evidence type="ECO:0000256" key="1">
    <source>
        <dbReference type="ARBA" id="ARBA00000382"/>
    </source>
</evidence>
<comment type="caution">
    <text evidence="9">The sequence shown here is derived from an EMBL/GenBank/DDBJ whole genome shotgun (WGS) entry which is preliminary data.</text>
</comment>
<gene>
    <name evidence="9" type="ORF">TIFTF001_041192</name>
    <name evidence="10" type="ORF">TIFTF001_041200</name>
</gene>
<evidence type="ECO:0000256" key="5">
    <source>
        <dbReference type="ARBA" id="ARBA00023295"/>
    </source>
</evidence>
<dbReference type="InterPro" id="IPR000490">
    <property type="entry name" value="Glyco_hydro_17"/>
</dbReference>
<evidence type="ECO:0000313" key="9">
    <source>
        <dbReference type="EMBL" id="GMN28597.1"/>
    </source>
</evidence>
<name>A0AA87Z2W5_FICCA</name>
<evidence type="ECO:0000313" key="10">
    <source>
        <dbReference type="EMBL" id="GMN28633.1"/>
    </source>
</evidence>
<evidence type="ECO:0000256" key="4">
    <source>
        <dbReference type="ARBA" id="ARBA00022801"/>
    </source>
</evidence>
<accession>A0AA87Z2W5</accession>
<dbReference type="Pfam" id="PF00332">
    <property type="entry name" value="Glyco_hydro_17"/>
    <property type="match status" value="1"/>
</dbReference>
<comment type="catalytic activity">
    <reaction evidence="1">
        <text>Hydrolysis of (1-&gt;3)-beta-D-glucosidic linkages in (1-&gt;3)-beta-D-glucans.</text>
        <dbReference type="EC" id="3.2.1.39"/>
    </reaction>
</comment>
<dbReference type="AlphaFoldDB" id="A0AA87Z2W5"/>
<dbReference type="EMBL" id="BTGU01001744">
    <property type="protein sequence ID" value="GMN28633.1"/>
    <property type="molecule type" value="Genomic_DNA"/>
</dbReference>
<dbReference type="EC" id="3.2.1.39" evidence="3"/>
<dbReference type="Proteomes" id="UP001187192">
    <property type="component" value="Unassembled WGS sequence"/>
</dbReference>
<evidence type="ECO:0000256" key="2">
    <source>
        <dbReference type="ARBA" id="ARBA00008773"/>
    </source>
</evidence>
<protein>
    <recommendedName>
        <fullName evidence="3">glucan endo-1,3-beta-D-glucosidase</fullName>
        <ecNumber evidence="3">3.2.1.39</ecNumber>
    </recommendedName>
    <alternativeName>
        <fullName evidence="6">(1-&gt;3)-beta-glucan endohydrolase</fullName>
    </alternativeName>
    <alternativeName>
        <fullName evidence="7">Beta-1,3-endoglucanase</fullName>
    </alternativeName>
</protein>
<dbReference type="GO" id="GO:0042973">
    <property type="term" value="F:glucan endo-1,3-beta-D-glucosidase activity"/>
    <property type="evidence" value="ECO:0007669"/>
    <property type="project" value="UniProtKB-EC"/>
</dbReference>
<keyword evidence="5" id="KW-0326">Glycosidase</keyword>
<organism evidence="9 11">
    <name type="scientific">Ficus carica</name>
    <name type="common">Common fig</name>
    <dbReference type="NCBI Taxonomy" id="3494"/>
    <lineage>
        <taxon>Eukaryota</taxon>
        <taxon>Viridiplantae</taxon>
        <taxon>Streptophyta</taxon>
        <taxon>Embryophyta</taxon>
        <taxon>Tracheophyta</taxon>
        <taxon>Spermatophyta</taxon>
        <taxon>Magnoliopsida</taxon>
        <taxon>eudicotyledons</taxon>
        <taxon>Gunneridae</taxon>
        <taxon>Pentapetalae</taxon>
        <taxon>rosids</taxon>
        <taxon>fabids</taxon>
        <taxon>Rosales</taxon>
        <taxon>Moraceae</taxon>
        <taxon>Ficeae</taxon>
        <taxon>Ficus</taxon>
    </lineage>
</organism>
<evidence type="ECO:0000256" key="8">
    <source>
        <dbReference type="RuleBase" id="RU004335"/>
    </source>
</evidence>
<proteinExistence type="inferred from homology"/>
<dbReference type="SUPFAM" id="SSF51445">
    <property type="entry name" value="(Trans)glycosidases"/>
    <property type="match status" value="1"/>
</dbReference>